<comment type="caution">
    <text evidence="2">The sequence shown here is derived from an EMBL/GenBank/DDBJ whole genome shotgun (WGS) entry which is preliminary data.</text>
</comment>
<gene>
    <name evidence="2" type="ORF">ALO_18185</name>
</gene>
<evidence type="ECO:0000313" key="3">
    <source>
        <dbReference type="Proteomes" id="UP000003240"/>
    </source>
</evidence>
<dbReference type="OrthoDB" id="1682327at2"/>
<evidence type="ECO:0000256" key="1">
    <source>
        <dbReference type="SAM" id="MobiDB-lite"/>
    </source>
</evidence>
<dbReference type="EMBL" id="AFGF01000221">
    <property type="protein sequence ID" value="EGO62387.1"/>
    <property type="molecule type" value="Genomic_DNA"/>
</dbReference>
<dbReference type="eggNOG" id="ENOG50334CP">
    <property type="taxonomic scope" value="Bacteria"/>
</dbReference>
<sequence length="112" mass="13231">MRLRKNFRRHRSHTNRTPETQTQEKKQNIKIVPEQSRVGQLVRQVVGNPNFQYQLMMMLLTFAPEKVNMDRRIDTMTSTVNNIRNVSELINNTMQSLRAAAEAPKQIRRLLK</sequence>
<dbReference type="AlphaFoldDB" id="F7NNE6"/>
<proteinExistence type="predicted"/>
<evidence type="ECO:0000313" key="2">
    <source>
        <dbReference type="EMBL" id="EGO62387.1"/>
    </source>
</evidence>
<keyword evidence="3" id="KW-1185">Reference proteome</keyword>
<protein>
    <submittedName>
        <fullName evidence="2">Uncharacterized protein</fullName>
    </submittedName>
</protein>
<organism evidence="2 3">
    <name type="scientific">Acetonema longum DSM 6540</name>
    <dbReference type="NCBI Taxonomy" id="1009370"/>
    <lineage>
        <taxon>Bacteria</taxon>
        <taxon>Bacillati</taxon>
        <taxon>Bacillota</taxon>
        <taxon>Negativicutes</taxon>
        <taxon>Acetonemataceae</taxon>
        <taxon>Acetonema</taxon>
    </lineage>
</organism>
<dbReference type="RefSeq" id="WP_004098600.1">
    <property type="nucleotide sequence ID" value="NZ_AFGF01000221.1"/>
</dbReference>
<dbReference type="STRING" id="1009370.ALO_18185"/>
<name>F7NNE6_9FIRM</name>
<accession>F7NNE6</accession>
<reference evidence="2 3" key="1">
    <citation type="journal article" date="2011" name="EMBO J.">
        <title>Structural diversity of bacterial flagellar motors.</title>
        <authorList>
            <person name="Chen S."/>
            <person name="Beeby M."/>
            <person name="Murphy G.E."/>
            <person name="Leadbetter J.R."/>
            <person name="Hendrixson D.R."/>
            <person name="Briegel A."/>
            <person name="Li Z."/>
            <person name="Shi J."/>
            <person name="Tocheva E.I."/>
            <person name="Muller A."/>
            <person name="Dobro M.J."/>
            <person name="Jensen G.J."/>
        </authorList>
    </citation>
    <scope>NUCLEOTIDE SEQUENCE [LARGE SCALE GENOMIC DNA]</scope>
    <source>
        <strain evidence="2 3">DSM 6540</strain>
    </source>
</reference>
<dbReference type="Proteomes" id="UP000003240">
    <property type="component" value="Unassembled WGS sequence"/>
</dbReference>
<feature type="region of interest" description="Disordered" evidence="1">
    <location>
        <begin position="1"/>
        <end position="28"/>
    </location>
</feature>
<feature type="compositionally biased region" description="Basic residues" evidence="1">
    <location>
        <begin position="1"/>
        <end position="14"/>
    </location>
</feature>